<keyword evidence="4" id="KW-1185">Reference proteome</keyword>
<accession>A0ABX7NAT9</accession>
<sequence>MIQDPSLIVKRDVDGAPVHIGDRVTVIPDSTDGTISPGFLGRTGIVVALVYDDPVQQYPADPLIQVRVDGLGDDLFFLDELVSDRVHSRGRRKEHARPPRPGSHRLQ</sequence>
<evidence type="ECO:0000313" key="4">
    <source>
        <dbReference type="Proteomes" id="UP000663090"/>
    </source>
</evidence>
<protein>
    <submittedName>
        <fullName evidence="3">Carotenogenesis protein CarS</fullName>
    </submittedName>
</protein>
<dbReference type="EMBL" id="CP071091">
    <property type="protein sequence ID" value="QSQ15881.1"/>
    <property type="molecule type" value="Genomic_DNA"/>
</dbReference>
<evidence type="ECO:0000259" key="2">
    <source>
        <dbReference type="Pfam" id="PF18354"/>
    </source>
</evidence>
<feature type="region of interest" description="Disordered" evidence="1">
    <location>
        <begin position="86"/>
        <end position="107"/>
    </location>
</feature>
<dbReference type="Proteomes" id="UP000663090">
    <property type="component" value="Chromosome"/>
</dbReference>
<organism evidence="3 4">
    <name type="scientific">Myxococcus landrumensis</name>
    <dbReference type="NCBI Taxonomy" id="2813577"/>
    <lineage>
        <taxon>Bacteria</taxon>
        <taxon>Pseudomonadati</taxon>
        <taxon>Myxococcota</taxon>
        <taxon>Myxococcia</taxon>
        <taxon>Myxococcales</taxon>
        <taxon>Cystobacterineae</taxon>
        <taxon>Myxococcaceae</taxon>
        <taxon>Myxococcus</taxon>
    </lineage>
</organism>
<name>A0ABX7NAT9_9BACT</name>
<gene>
    <name evidence="3" type="ORF">JY572_07445</name>
</gene>
<evidence type="ECO:0000256" key="1">
    <source>
        <dbReference type="SAM" id="MobiDB-lite"/>
    </source>
</evidence>
<evidence type="ECO:0000313" key="3">
    <source>
        <dbReference type="EMBL" id="QSQ15881.1"/>
    </source>
</evidence>
<reference evidence="3 4" key="1">
    <citation type="submission" date="2021-02" db="EMBL/GenBank/DDBJ databases">
        <title>De Novo genome assembly of isolated myxobacteria.</title>
        <authorList>
            <person name="Stevens D.C."/>
        </authorList>
    </citation>
    <scope>NUCLEOTIDE SEQUENCE [LARGE SCALE GENOMIC DNA]</scope>
    <source>
        <strain evidence="3 4">SCHIC003</strain>
    </source>
</reference>
<proteinExistence type="predicted"/>
<dbReference type="RefSeq" id="WP_206717568.1">
    <property type="nucleotide sequence ID" value="NZ_CP071091.1"/>
</dbReference>
<feature type="domain" description="CarS SH3" evidence="2">
    <location>
        <begin position="1"/>
        <end position="82"/>
    </location>
</feature>
<dbReference type="InterPro" id="IPR041199">
    <property type="entry name" value="CarS_SH3"/>
</dbReference>
<dbReference type="Pfam" id="PF18354">
    <property type="entry name" value="SH3_18"/>
    <property type="match status" value="1"/>
</dbReference>
<dbReference type="Gene3D" id="2.30.30.630">
    <property type="match status" value="1"/>
</dbReference>